<keyword evidence="1" id="KW-0732">Signal</keyword>
<dbReference type="GeneID" id="80885520"/>
<dbReference type="AlphaFoldDB" id="A0AAD7VS54"/>
<evidence type="ECO:0000256" key="1">
    <source>
        <dbReference type="SAM" id="SignalP"/>
    </source>
</evidence>
<dbReference type="Gene3D" id="3.60.21.70">
    <property type="entry name" value="PhoD-like phosphatase"/>
    <property type="match status" value="1"/>
</dbReference>
<dbReference type="Proteomes" id="UP001217417">
    <property type="component" value="Unassembled WGS sequence"/>
</dbReference>
<evidence type="ECO:0000313" key="4">
    <source>
        <dbReference type="EMBL" id="KAJ8099641.1"/>
    </source>
</evidence>
<comment type="caution">
    <text evidence="4">The sequence shown here is derived from an EMBL/GenBank/DDBJ whole genome shotgun (WGS) entry which is preliminary data.</text>
</comment>
<sequence>MVQTGHLLFLLSLIALSAQVFAEYHANLNYRSPSPRHARMGIDIGLVERRSLIKRAELPYDPATLSFTHGVASGDPYPYSVILWTRVAPSLESDDSNVTVSGSVGLYNHDTESYIQNSPHPICVEYRVFADEQAEVFVRGGRVYTTSDIDFTVKVEATGLKPFTTYYYQFKVCGTENVSPLGRTKTSPRPTDRTTEIKFAVHSCSNYPNGYFNAYGNVVRKDNVDYVLHLGDYIYEGKNGVLGTDERAHSPQREIFTLYDYRTRLAQYRTDADLAASHQNFAWIPIWDDHELANNGYRDGFSNLNNTEESFYNHGPQISVDQRKMNGVRAYFEWMPIRQVDMDDGLRIWRSFQMGDLIDLVMLDTRNYDRSITGLGWNNDYIKLIDNDAGRTLMGARQENWFYNTLSKSAKRGAIWRIIGNQIRFERIGRLVNGEMTYSTDSWDAYRGNHNRTMKHLFDNNIGNNIMLAGDSHANWVSDLAWIGTYDYDEVSGSGAVGVEFAGTAVTSSGFGGTISSAEVRARSYSENKDLHWDEGYYRGYYELHVRRDRAEAKYFGCPTVATRNGWEIPLANFTVKAGDNHLARPVGGGRVEAGYIQFGELAHSNLTLNTATGEWEVIGFDQMFIKRS</sequence>
<dbReference type="InterPro" id="IPR038607">
    <property type="entry name" value="PhoD-like_sf"/>
</dbReference>
<dbReference type="Pfam" id="PF09423">
    <property type="entry name" value="PhoD"/>
    <property type="match status" value="1"/>
</dbReference>
<name>A0AAD7VS54_9ASCO</name>
<dbReference type="CDD" id="cd07389">
    <property type="entry name" value="MPP_PhoD"/>
    <property type="match status" value="1"/>
</dbReference>
<dbReference type="InterPro" id="IPR029052">
    <property type="entry name" value="Metallo-depent_PP-like"/>
</dbReference>
<dbReference type="EMBL" id="JARPMG010000006">
    <property type="protein sequence ID" value="KAJ8099641.1"/>
    <property type="molecule type" value="Genomic_DNA"/>
</dbReference>
<feature type="domain" description="Phospholipase D N-terminal" evidence="3">
    <location>
        <begin position="69"/>
        <end position="186"/>
    </location>
</feature>
<gene>
    <name evidence="4" type="ORF">POJ06DRAFT_290890</name>
</gene>
<feature type="domain" description="PhoD-like phosphatase metallophosphatase" evidence="2">
    <location>
        <begin position="199"/>
        <end position="555"/>
    </location>
</feature>
<reference evidence="4" key="1">
    <citation type="submission" date="2023-03" db="EMBL/GenBank/DDBJ databases">
        <title>Near-Complete genome sequence of Lipomyces tetrasporous NRRL Y-64009, an oleaginous yeast capable of growing on lignocellulosic hydrolysates.</title>
        <authorList>
            <consortium name="Lawrence Berkeley National Laboratory"/>
            <person name="Jagtap S.S."/>
            <person name="Liu J.-J."/>
            <person name="Walukiewicz H.E."/>
            <person name="Pangilinan J."/>
            <person name="Lipzen A."/>
            <person name="Ahrendt S."/>
            <person name="Koriabine M."/>
            <person name="Cobaugh K."/>
            <person name="Salamov A."/>
            <person name="Yoshinaga Y."/>
            <person name="Ng V."/>
            <person name="Daum C."/>
            <person name="Grigoriev I.V."/>
            <person name="Slininger P.J."/>
            <person name="Dien B.S."/>
            <person name="Jin Y.-S."/>
            <person name="Rao C.V."/>
        </authorList>
    </citation>
    <scope>NUCLEOTIDE SEQUENCE</scope>
    <source>
        <strain evidence="4">NRRL Y-64009</strain>
    </source>
</reference>
<evidence type="ECO:0000259" key="2">
    <source>
        <dbReference type="Pfam" id="PF09423"/>
    </source>
</evidence>
<dbReference type="InterPro" id="IPR018946">
    <property type="entry name" value="PhoD-like_MPP"/>
</dbReference>
<dbReference type="InterPro" id="IPR052900">
    <property type="entry name" value="Phospholipid_Metab_Enz"/>
</dbReference>
<dbReference type="PANTHER" id="PTHR43606:SF7">
    <property type="entry name" value="PHOSPHATASE, PUTATIVE (AFU_ORTHOLOGUE AFUA_6G08710)-RELATED"/>
    <property type="match status" value="1"/>
</dbReference>
<proteinExistence type="predicted"/>
<dbReference type="SUPFAM" id="SSF56300">
    <property type="entry name" value="Metallo-dependent phosphatases"/>
    <property type="match status" value="1"/>
</dbReference>
<evidence type="ECO:0000259" key="3">
    <source>
        <dbReference type="Pfam" id="PF16655"/>
    </source>
</evidence>
<keyword evidence="5" id="KW-1185">Reference proteome</keyword>
<dbReference type="RefSeq" id="XP_056043091.1">
    <property type="nucleotide sequence ID" value="XM_056190354.1"/>
</dbReference>
<accession>A0AAD7VS54</accession>
<organism evidence="4 5">
    <name type="scientific">Lipomyces tetrasporus</name>
    <dbReference type="NCBI Taxonomy" id="54092"/>
    <lineage>
        <taxon>Eukaryota</taxon>
        <taxon>Fungi</taxon>
        <taxon>Dikarya</taxon>
        <taxon>Ascomycota</taxon>
        <taxon>Saccharomycotina</taxon>
        <taxon>Lipomycetes</taxon>
        <taxon>Lipomycetales</taxon>
        <taxon>Lipomycetaceae</taxon>
        <taxon>Lipomyces</taxon>
    </lineage>
</organism>
<protein>
    <submittedName>
        <fullName evidence="4">Alkaline phosphatase</fullName>
    </submittedName>
</protein>
<dbReference type="PANTHER" id="PTHR43606">
    <property type="entry name" value="PHOSPHATASE, PUTATIVE (AFU_ORTHOLOGUE AFUA_6G08710)-RELATED"/>
    <property type="match status" value="1"/>
</dbReference>
<dbReference type="Pfam" id="PF16655">
    <property type="entry name" value="PhoD_N"/>
    <property type="match status" value="1"/>
</dbReference>
<feature type="signal peptide" evidence="1">
    <location>
        <begin position="1"/>
        <end position="22"/>
    </location>
</feature>
<dbReference type="InterPro" id="IPR032093">
    <property type="entry name" value="PhoD_N"/>
</dbReference>
<dbReference type="Gene3D" id="2.60.40.380">
    <property type="entry name" value="Purple acid phosphatase-like, N-terminal"/>
    <property type="match status" value="1"/>
</dbReference>
<evidence type="ECO:0000313" key="5">
    <source>
        <dbReference type="Proteomes" id="UP001217417"/>
    </source>
</evidence>
<feature type="chain" id="PRO_5041907140" evidence="1">
    <location>
        <begin position="23"/>
        <end position="629"/>
    </location>
</feature>